<dbReference type="InterPro" id="IPR012340">
    <property type="entry name" value="NA-bd_OB-fold"/>
</dbReference>
<accession>A0AAD5C339</accession>
<organism evidence="1 2">
    <name type="scientific">Ambrosia artemisiifolia</name>
    <name type="common">Common ragweed</name>
    <dbReference type="NCBI Taxonomy" id="4212"/>
    <lineage>
        <taxon>Eukaryota</taxon>
        <taxon>Viridiplantae</taxon>
        <taxon>Streptophyta</taxon>
        <taxon>Embryophyta</taxon>
        <taxon>Tracheophyta</taxon>
        <taxon>Spermatophyta</taxon>
        <taxon>Magnoliopsida</taxon>
        <taxon>eudicotyledons</taxon>
        <taxon>Gunneridae</taxon>
        <taxon>Pentapetalae</taxon>
        <taxon>asterids</taxon>
        <taxon>campanulids</taxon>
        <taxon>Asterales</taxon>
        <taxon>Asteraceae</taxon>
        <taxon>Asteroideae</taxon>
        <taxon>Heliantheae alliance</taxon>
        <taxon>Heliantheae</taxon>
        <taxon>Ambrosia</taxon>
    </lineage>
</organism>
<evidence type="ECO:0008006" key="3">
    <source>
        <dbReference type="Google" id="ProtNLM"/>
    </source>
</evidence>
<dbReference type="AlphaFoldDB" id="A0AAD5C339"/>
<gene>
    <name evidence="1" type="ORF">M8C21_018981</name>
</gene>
<sequence>MNITDEFLNKTPFSTIRDLPLITEVNKQVIVVGTVKGVDGKDEWYYLGCDNCNHKVLVCTNKDCPKHIVSADPVQEIAGNVSNAAVRNILTEKTTPAEFHAFEDKKFAFKIKVGQFNIDKHLDGYSIRKLTNEPSIVASLEERFSDIQVDQPGFENLDVGESSTQNAVSLKDSVGDNNTPESSCRVSFVHDEQEVKRSLDKVYELDDDATESTTKVLKTDKKVYTDKSPETPLLIPNVEK</sequence>
<evidence type="ECO:0000313" key="1">
    <source>
        <dbReference type="EMBL" id="KAI7734212.1"/>
    </source>
</evidence>
<proteinExistence type="predicted"/>
<name>A0AAD5C339_AMBAR</name>
<dbReference type="Gene3D" id="2.40.50.140">
    <property type="entry name" value="Nucleic acid-binding proteins"/>
    <property type="match status" value="1"/>
</dbReference>
<comment type="caution">
    <text evidence="1">The sequence shown here is derived from an EMBL/GenBank/DDBJ whole genome shotgun (WGS) entry which is preliminary data.</text>
</comment>
<protein>
    <recommendedName>
        <fullName evidence="3">Replication factor A C-terminal domain-containing protein</fullName>
    </recommendedName>
</protein>
<keyword evidence="2" id="KW-1185">Reference proteome</keyword>
<reference evidence="1" key="1">
    <citation type="submission" date="2022-06" db="EMBL/GenBank/DDBJ databases">
        <title>Uncovering the hologenomic basis of an extraordinary plant invasion.</title>
        <authorList>
            <person name="Bieker V.C."/>
            <person name="Martin M.D."/>
            <person name="Gilbert T."/>
            <person name="Hodgins K."/>
            <person name="Battlay P."/>
            <person name="Petersen B."/>
            <person name="Wilson J."/>
        </authorList>
    </citation>
    <scope>NUCLEOTIDE SEQUENCE</scope>
    <source>
        <strain evidence="1">AA19_3_7</strain>
        <tissue evidence="1">Leaf</tissue>
    </source>
</reference>
<dbReference type="EMBL" id="JAMZMK010009783">
    <property type="protein sequence ID" value="KAI7734212.1"/>
    <property type="molecule type" value="Genomic_DNA"/>
</dbReference>
<dbReference type="Proteomes" id="UP001206925">
    <property type="component" value="Unassembled WGS sequence"/>
</dbReference>
<evidence type="ECO:0000313" key="2">
    <source>
        <dbReference type="Proteomes" id="UP001206925"/>
    </source>
</evidence>